<dbReference type="AlphaFoldDB" id="A0A917EQ84"/>
<gene>
    <name evidence="2" type="ORF">GCM10011401_17130</name>
</gene>
<sequence length="77" mass="8115">MVERWNGMEATVPSSSVELAMKPSSKLSNHSRSSTISPMGAISPESSRERTSVESSTVTAGVLPAWAADCTEARVCS</sequence>
<accession>A0A917EQ84</accession>
<evidence type="ECO:0000256" key="1">
    <source>
        <dbReference type="SAM" id="MobiDB-lite"/>
    </source>
</evidence>
<dbReference type="Proteomes" id="UP000633136">
    <property type="component" value="Unassembled WGS sequence"/>
</dbReference>
<reference evidence="2" key="1">
    <citation type="journal article" date="2014" name="Int. J. Syst. Evol. Microbiol.">
        <title>Complete genome sequence of Corynebacterium casei LMG S-19264T (=DSM 44701T), isolated from a smear-ripened cheese.</title>
        <authorList>
            <consortium name="US DOE Joint Genome Institute (JGI-PGF)"/>
            <person name="Walter F."/>
            <person name="Albersmeier A."/>
            <person name="Kalinowski J."/>
            <person name="Ruckert C."/>
        </authorList>
    </citation>
    <scope>NUCLEOTIDE SEQUENCE</scope>
    <source>
        <strain evidence="2">CGMCC 1.15388</strain>
    </source>
</reference>
<evidence type="ECO:0000313" key="2">
    <source>
        <dbReference type="EMBL" id="GGE70521.1"/>
    </source>
</evidence>
<comment type="caution">
    <text evidence="2">The sequence shown here is derived from an EMBL/GenBank/DDBJ whole genome shotgun (WGS) entry which is preliminary data.</text>
</comment>
<feature type="compositionally biased region" description="Polar residues" evidence="1">
    <location>
        <begin position="25"/>
        <end position="37"/>
    </location>
</feature>
<organism evidence="2 3">
    <name type="scientific">Nesterenkonia cremea</name>
    <dbReference type="NCBI Taxonomy" id="1882340"/>
    <lineage>
        <taxon>Bacteria</taxon>
        <taxon>Bacillati</taxon>
        <taxon>Actinomycetota</taxon>
        <taxon>Actinomycetes</taxon>
        <taxon>Micrococcales</taxon>
        <taxon>Micrococcaceae</taxon>
        <taxon>Nesterenkonia</taxon>
    </lineage>
</organism>
<name>A0A917EQ84_9MICC</name>
<reference evidence="2" key="2">
    <citation type="submission" date="2020-09" db="EMBL/GenBank/DDBJ databases">
        <authorList>
            <person name="Sun Q."/>
            <person name="Zhou Y."/>
        </authorList>
    </citation>
    <scope>NUCLEOTIDE SEQUENCE</scope>
    <source>
        <strain evidence="2">CGMCC 1.15388</strain>
    </source>
</reference>
<dbReference type="EMBL" id="BMIS01000007">
    <property type="protein sequence ID" value="GGE70521.1"/>
    <property type="molecule type" value="Genomic_DNA"/>
</dbReference>
<proteinExistence type="predicted"/>
<keyword evidence="3" id="KW-1185">Reference proteome</keyword>
<feature type="region of interest" description="Disordered" evidence="1">
    <location>
        <begin position="1"/>
        <end position="58"/>
    </location>
</feature>
<evidence type="ECO:0000313" key="3">
    <source>
        <dbReference type="Proteomes" id="UP000633136"/>
    </source>
</evidence>
<protein>
    <submittedName>
        <fullName evidence="2">Uncharacterized protein</fullName>
    </submittedName>
</protein>